<evidence type="ECO:0000256" key="3">
    <source>
        <dbReference type="ARBA" id="ARBA00023082"/>
    </source>
</evidence>
<evidence type="ECO:0000256" key="2">
    <source>
        <dbReference type="ARBA" id="ARBA00023015"/>
    </source>
</evidence>
<dbReference type="Pfam" id="PF04542">
    <property type="entry name" value="Sigma70_r2"/>
    <property type="match status" value="1"/>
</dbReference>
<evidence type="ECO:0000313" key="7">
    <source>
        <dbReference type="EMBL" id="SDZ31453.1"/>
    </source>
</evidence>
<feature type="domain" description="RNA polymerase sigma factor 70 region 4 type 2" evidence="6">
    <location>
        <begin position="131"/>
        <end position="177"/>
    </location>
</feature>
<evidence type="ECO:0000259" key="5">
    <source>
        <dbReference type="Pfam" id="PF04542"/>
    </source>
</evidence>
<keyword evidence="8" id="KW-1185">Reference proteome</keyword>
<dbReference type="InterPro" id="IPR013324">
    <property type="entry name" value="RNA_pol_sigma_r3/r4-like"/>
</dbReference>
<evidence type="ECO:0000259" key="6">
    <source>
        <dbReference type="Pfam" id="PF08281"/>
    </source>
</evidence>
<dbReference type="InterPro" id="IPR013249">
    <property type="entry name" value="RNA_pol_sigma70_r4_t2"/>
</dbReference>
<evidence type="ECO:0000256" key="4">
    <source>
        <dbReference type="ARBA" id="ARBA00023163"/>
    </source>
</evidence>
<reference evidence="7 8" key="1">
    <citation type="submission" date="2016-10" db="EMBL/GenBank/DDBJ databases">
        <authorList>
            <person name="Varghese N."/>
            <person name="Submissions S."/>
        </authorList>
    </citation>
    <scope>NUCLEOTIDE SEQUENCE [LARGE SCALE GENOMIC DNA]</scope>
    <source>
        <strain evidence="7 8">DSM 17997</strain>
    </source>
</reference>
<accession>A0A1H3S089</accession>
<dbReference type="PANTHER" id="PTHR43133">
    <property type="entry name" value="RNA POLYMERASE ECF-TYPE SIGMA FACTO"/>
    <property type="match status" value="1"/>
</dbReference>
<proteinExistence type="inferred from homology"/>
<dbReference type="Gene3D" id="1.10.1740.10">
    <property type="match status" value="1"/>
</dbReference>
<dbReference type="InterPro" id="IPR014284">
    <property type="entry name" value="RNA_pol_sigma-70_dom"/>
</dbReference>
<dbReference type="InterPro" id="IPR036388">
    <property type="entry name" value="WH-like_DNA-bd_sf"/>
</dbReference>
<dbReference type="InterPro" id="IPR007627">
    <property type="entry name" value="RNA_pol_sigma70_r2"/>
</dbReference>
<dbReference type="Proteomes" id="UP000199663">
    <property type="component" value="Unassembled WGS sequence"/>
</dbReference>
<dbReference type="NCBIfam" id="TIGR02937">
    <property type="entry name" value="sigma70-ECF"/>
    <property type="match status" value="1"/>
</dbReference>
<name>A0A1H3S089_9BACT</name>
<dbReference type="SUPFAM" id="SSF88946">
    <property type="entry name" value="Sigma2 domain of RNA polymerase sigma factors"/>
    <property type="match status" value="1"/>
</dbReference>
<evidence type="ECO:0000256" key="1">
    <source>
        <dbReference type="ARBA" id="ARBA00010641"/>
    </source>
</evidence>
<feature type="domain" description="RNA polymerase sigma-70 region 2" evidence="5">
    <location>
        <begin position="28"/>
        <end position="95"/>
    </location>
</feature>
<dbReference type="Gene3D" id="1.10.10.10">
    <property type="entry name" value="Winged helix-like DNA-binding domain superfamily/Winged helix DNA-binding domain"/>
    <property type="match status" value="1"/>
</dbReference>
<evidence type="ECO:0000313" key="8">
    <source>
        <dbReference type="Proteomes" id="UP000199663"/>
    </source>
</evidence>
<dbReference type="InterPro" id="IPR039425">
    <property type="entry name" value="RNA_pol_sigma-70-like"/>
</dbReference>
<dbReference type="RefSeq" id="WP_019598527.1">
    <property type="nucleotide sequence ID" value="NZ_FNQC01000010.1"/>
</dbReference>
<sequence>MATDFKGAAIQKIVLDLSKGDEKAFEKLYTLFAEKIYHVARKMNLCHEDAEGIVQDIFLKIWKKRESLNPELSINAYMIAMVRSLVIKKSKKEARFFAYQQYKIPLLALQYGLDPENEMIYTDFHQISSDIIDQLPNGQKQVFMLRNHENLTVEQIAEQLGVSKRTVENQIFRASKQVKDRLLKLKIISFTAFFVFSESYILF</sequence>
<dbReference type="Pfam" id="PF08281">
    <property type="entry name" value="Sigma70_r4_2"/>
    <property type="match status" value="1"/>
</dbReference>
<keyword evidence="3" id="KW-0731">Sigma factor</keyword>
<dbReference type="EMBL" id="FNQC01000010">
    <property type="protein sequence ID" value="SDZ31453.1"/>
    <property type="molecule type" value="Genomic_DNA"/>
</dbReference>
<comment type="similarity">
    <text evidence="1">Belongs to the sigma-70 factor family. ECF subfamily.</text>
</comment>
<keyword evidence="4" id="KW-0804">Transcription</keyword>
<dbReference type="SUPFAM" id="SSF88659">
    <property type="entry name" value="Sigma3 and sigma4 domains of RNA polymerase sigma factors"/>
    <property type="match status" value="1"/>
</dbReference>
<dbReference type="PANTHER" id="PTHR43133:SF46">
    <property type="entry name" value="RNA POLYMERASE SIGMA-70 FACTOR ECF SUBFAMILY"/>
    <property type="match status" value="1"/>
</dbReference>
<gene>
    <name evidence="7" type="ORF">SAMN05444412_11017</name>
</gene>
<dbReference type="InterPro" id="IPR013325">
    <property type="entry name" value="RNA_pol_sigma_r2"/>
</dbReference>
<organism evidence="7 8">
    <name type="scientific">Rhodonellum ikkaensis</name>
    <dbReference type="NCBI Taxonomy" id="336829"/>
    <lineage>
        <taxon>Bacteria</taxon>
        <taxon>Pseudomonadati</taxon>
        <taxon>Bacteroidota</taxon>
        <taxon>Cytophagia</taxon>
        <taxon>Cytophagales</taxon>
        <taxon>Cytophagaceae</taxon>
        <taxon>Rhodonellum</taxon>
    </lineage>
</organism>
<comment type="caution">
    <text evidence="7">The sequence shown here is derived from an EMBL/GenBank/DDBJ whole genome shotgun (WGS) entry which is preliminary data.</text>
</comment>
<dbReference type="CDD" id="cd06171">
    <property type="entry name" value="Sigma70_r4"/>
    <property type="match status" value="1"/>
</dbReference>
<protein>
    <submittedName>
        <fullName evidence="7">RNA polymerase sigma-70 factor, ECF subfamily</fullName>
    </submittedName>
</protein>
<keyword evidence="2" id="KW-0805">Transcription regulation</keyword>